<feature type="transmembrane region" description="Helical" evidence="1">
    <location>
        <begin position="53"/>
        <end position="71"/>
    </location>
</feature>
<keyword evidence="1" id="KW-0812">Transmembrane</keyword>
<feature type="transmembrane region" description="Helical" evidence="1">
    <location>
        <begin position="23"/>
        <end position="41"/>
    </location>
</feature>
<feature type="transmembrane region" description="Helical" evidence="1">
    <location>
        <begin position="105"/>
        <end position="134"/>
    </location>
</feature>
<dbReference type="Proteomes" id="UP001596233">
    <property type="component" value="Unassembled WGS sequence"/>
</dbReference>
<gene>
    <name evidence="2" type="ORF">ACFP56_09820</name>
</gene>
<reference evidence="3" key="1">
    <citation type="journal article" date="2019" name="Int. J. Syst. Evol. Microbiol.">
        <title>The Global Catalogue of Microorganisms (GCM) 10K type strain sequencing project: providing services to taxonomists for standard genome sequencing and annotation.</title>
        <authorList>
            <consortium name="The Broad Institute Genomics Platform"/>
            <consortium name="The Broad Institute Genome Sequencing Center for Infectious Disease"/>
            <person name="Wu L."/>
            <person name="Ma J."/>
        </authorList>
    </citation>
    <scope>NUCLEOTIDE SEQUENCE [LARGE SCALE GENOMIC DNA]</scope>
    <source>
        <strain evidence="3">PCU 280</strain>
    </source>
</reference>
<dbReference type="InterPro" id="IPR008875">
    <property type="entry name" value="TraX"/>
</dbReference>
<dbReference type="EMBL" id="JBHSTE010000003">
    <property type="protein sequence ID" value="MFC6332919.1"/>
    <property type="molecule type" value="Genomic_DNA"/>
</dbReference>
<evidence type="ECO:0000313" key="3">
    <source>
        <dbReference type="Proteomes" id="UP001596233"/>
    </source>
</evidence>
<keyword evidence="1" id="KW-1133">Transmembrane helix</keyword>
<feature type="transmembrane region" description="Helical" evidence="1">
    <location>
        <begin position="140"/>
        <end position="165"/>
    </location>
</feature>
<dbReference type="Pfam" id="PF05857">
    <property type="entry name" value="TraX"/>
    <property type="match status" value="1"/>
</dbReference>
<keyword evidence="1" id="KW-0472">Membrane</keyword>
<feature type="transmembrane region" description="Helical" evidence="1">
    <location>
        <begin position="185"/>
        <end position="201"/>
    </location>
</feature>
<evidence type="ECO:0000313" key="2">
    <source>
        <dbReference type="EMBL" id="MFC6332919.1"/>
    </source>
</evidence>
<keyword evidence="3" id="KW-1185">Reference proteome</keyword>
<dbReference type="RefSeq" id="WP_379233851.1">
    <property type="nucleotide sequence ID" value="NZ_JBHSTE010000003.1"/>
</dbReference>
<sequence length="203" mass="23655">MQWIAMLTMLIDHIGAAFYPDQAWFRIVGRIAFPLYVYFLVAGYMHTRNYKRYVLRLAVLAIISQPFYQLAFDTRSLNIIVTLLAGLLLFKLLDTVRQPIVQGLAIVVSVLAAEWLSFDYGAYGIVLMLIYRYFQKNKLLLAHSVLELIFLVVWGLQFFSLVVTLFISTQHRIVSTLERARAPKWLWRSFYALHLCIIAIIRF</sequence>
<comment type="caution">
    <text evidence="2">The sequence shown here is derived from an EMBL/GenBank/DDBJ whole genome shotgun (WGS) entry which is preliminary data.</text>
</comment>
<accession>A0ABW1V632</accession>
<proteinExistence type="predicted"/>
<protein>
    <submittedName>
        <fullName evidence="2">TraX family protein</fullName>
    </submittedName>
</protein>
<feature type="transmembrane region" description="Helical" evidence="1">
    <location>
        <begin position="77"/>
        <end position="93"/>
    </location>
</feature>
<evidence type="ECO:0000256" key="1">
    <source>
        <dbReference type="SAM" id="Phobius"/>
    </source>
</evidence>
<organism evidence="2 3">
    <name type="scientific">Paenibacillus septentrionalis</name>
    <dbReference type="NCBI Taxonomy" id="429342"/>
    <lineage>
        <taxon>Bacteria</taxon>
        <taxon>Bacillati</taxon>
        <taxon>Bacillota</taxon>
        <taxon>Bacilli</taxon>
        <taxon>Bacillales</taxon>
        <taxon>Paenibacillaceae</taxon>
        <taxon>Paenibacillus</taxon>
    </lineage>
</organism>
<name>A0ABW1V632_9BACL</name>